<dbReference type="HOGENOM" id="CLU_2629794_0_0_2"/>
<dbReference type="GO" id="GO:0046872">
    <property type="term" value="F:metal ion binding"/>
    <property type="evidence" value="ECO:0007669"/>
    <property type="project" value="UniProtKB-KW"/>
</dbReference>
<evidence type="ECO:0000256" key="4">
    <source>
        <dbReference type="ARBA" id="ARBA00023014"/>
    </source>
</evidence>
<gene>
    <name evidence="6" type="ORF">MSTHT_0095</name>
</gene>
<evidence type="ECO:0000313" key="7">
    <source>
        <dbReference type="Proteomes" id="UP000066529"/>
    </source>
</evidence>
<dbReference type="PATRIC" id="fig|523844.20.peg.128"/>
<protein>
    <recommendedName>
        <fullName evidence="5">Iron-binding zinc finger CDGSH type domain-containing protein</fullName>
    </recommendedName>
</protein>
<evidence type="ECO:0000256" key="2">
    <source>
        <dbReference type="ARBA" id="ARBA00022723"/>
    </source>
</evidence>
<keyword evidence="1" id="KW-0001">2Fe-2S</keyword>
<dbReference type="RefSeq" id="WP_052721780.1">
    <property type="nucleotide sequence ID" value="NZ_CP009501.1"/>
</dbReference>
<dbReference type="GO" id="GO:0005737">
    <property type="term" value="C:cytoplasm"/>
    <property type="evidence" value="ECO:0007669"/>
    <property type="project" value="UniProtKB-ARBA"/>
</dbReference>
<feature type="domain" description="Iron-binding zinc finger CDGSH type" evidence="5">
    <location>
        <begin position="41"/>
        <end position="77"/>
    </location>
</feature>
<keyword evidence="4" id="KW-0411">Iron-sulfur</keyword>
<sequence>MIIDNATGKAIEPEFEKSIVVESPPRYEQGPLWVRGGIPIESADGKLYEIRNRVTLCRCGKSKNKPLCDGSHIEGQE</sequence>
<evidence type="ECO:0000256" key="3">
    <source>
        <dbReference type="ARBA" id="ARBA00023004"/>
    </source>
</evidence>
<evidence type="ECO:0000313" key="6">
    <source>
        <dbReference type="EMBL" id="AKB11853.1"/>
    </source>
</evidence>
<dbReference type="InterPro" id="IPR042216">
    <property type="entry name" value="MitoNEET_CISD"/>
</dbReference>
<dbReference type="OrthoDB" id="5781at2157"/>
<keyword evidence="3" id="KW-0408">Iron</keyword>
<dbReference type="Pfam" id="PF09360">
    <property type="entry name" value="zf-CDGSH"/>
    <property type="match status" value="1"/>
</dbReference>
<dbReference type="EMBL" id="CP009501">
    <property type="protein sequence ID" value="AKB11853.1"/>
    <property type="molecule type" value="Genomic_DNA"/>
</dbReference>
<dbReference type="KEGG" id="mthr:MSTHT_0095"/>
<dbReference type="SMART" id="SM00704">
    <property type="entry name" value="ZnF_CDGSH"/>
    <property type="match status" value="1"/>
</dbReference>
<organism evidence="6 7">
    <name type="scientific">Methanosarcina thermophila (strain ATCC 43570 / DSM 1825 / OCM 12 / VKM B-1830 / TM-1)</name>
    <dbReference type="NCBI Taxonomy" id="523844"/>
    <lineage>
        <taxon>Archaea</taxon>
        <taxon>Methanobacteriati</taxon>
        <taxon>Methanobacteriota</taxon>
        <taxon>Stenosarchaea group</taxon>
        <taxon>Methanomicrobia</taxon>
        <taxon>Methanosarcinales</taxon>
        <taxon>Methanosarcinaceae</taxon>
        <taxon>Methanosarcina</taxon>
    </lineage>
</organism>
<name>A0A0E3KXW6_METTT</name>
<evidence type="ECO:0000259" key="5">
    <source>
        <dbReference type="SMART" id="SM00704"/>
    </source>
</evidence>
<dbReference type="Gene3D" id="3.40.5.90">
    <property type="entry name" value="CDGSH iron-sulfur domain, mitoNEET-type"/>
    <property type="match status" value="1"/>
</dbReference>
<dbReference type="InterPro" id="IPR018967">
    <property type="entry name" value="FeS-contain_CDGSH-typ"/>
</dbReference>
<dbReference type="Proteomes" id="UP000066529">
    <property type="component" value="Chromosome"/>
</dbReference>
<accession>A0A0E3KXW6</accession>
<dbReference type="AlphaFoldDB" id="A0A0E3KXW6"/>
<dbReference type="GO" id="GO:0051537">
    <property type="term" value="F:2 iron, 2 sulfur cluster binding"/>
    <property type="evidence" value="ECO:0007669"/>
    <property type="project" value="UniProtKB-KW"/>
</dbReference>
<dbReference type="GeneID" id="75279271"/>
<proteinExistence type="predicted"/>
<evidence type="ECO:0000256" key="1">
    <source>
        <dbReference type="ARBA" id="ARBA00022714"/>
    </source>
</evidence>
<reference evidence="6 7" key="1">
    <citation type="submission" date="2014-07" db="EMBL/GenBank/DDBJ databases">
        <title>Methanogenic archaea and the global carbon cycle.</title>
        <authorList>
            <person name="Henriksen J.R."/>
            <person name="Luke J."/>
            <person name="Reinhart S."/>
            <person name="Benedict M.N."/>
            <person name="Youngblut N.D."/>
            <person name="Metcalf M.E."/>
            <person name="Whitaker R.J."/>
            <person name="Metcalf W.W."/>
        </authorList>
    </citation>
    <scope>NUCLEOTIDE SEQUENCE [LARGE SCALE GENOMIC DNA]</scope>
    <source>
        <strain evidence="7">ATCC 43570 / DSM 1825 / OCM 12 / VKM B-1830 / TM-1</strain>
    </source>
</reference>
<keyword evidence="2" id="KW-0479">Metal-binding</keyword>